<feature type="compositionally biased region" description="Polar residues" evidence="1">
    <location>
        <begin position="266"/>
        <end position="290"/>
    </location>
</feature>
<feature type="region of interest" description="Disordered" evidence="1">
    <location>
        <begin position="198"/>
        <end position="359"/>
    </location>
</feature>
<dbReference type="HOGENOM" id="CLU_033073_0_0_1"/>
<sequence>MNPVQIHPSPIKDGRRVLGEKPANACLSPARNRIIDTAISPVKPPLSDQRYPSSSPKKLLPSPPFGLAGRKRTIDQVDPVPVNRGSLHVREEEETRSAGVDAARSNQKETELEPEPPHAMDTSRSQERKQTSPIESRQDVSSTDVSNNPTRTIPEDPETRKVFIQEKANLLRIRIQSAMRHVRDHQFDRRLSELEAHSRKYPRLSKTPQQTRTLPRTTSNVTNTASHLPETEIEETAPRALQPAPELKARVEDAPTSNNNKDENAGLSSPPLSTNNTTNDPMRTPTQQTYQHDHSGAPESPIQLSSPPASISRDRADRRERDRDNHDTEDVTRTPSQQGDAVDGLLKLMNTAERHEHSA</sequence>
<reference evidence="3" key="1">
    <citation type="journal article" date="2014" name="Nat. Commun.">
        <title>Genomic adaptations of the halophilic Dead Sea filamentous fungus Eurotium rubrum.</title>
        <authorList>
            <person name="Kis-Papo T."/>
            <person name="Weig A.R."/>
            <person name="Riley R."/>
            <person name="Persoh D."/>
            <person name="Salamov A."/>
            <person name="Sun H."/>
            <person name="Lipzen A."/>
            <person name="Wasser S.P."/>
            <person name="Rambold G."/>
            <person name="Grigoriev I.V."/>
            <person name="Nevo E."/>
        </authorList>
    </citation>
    <scope>NUCLEOTIDE SEQUENCE [LARGE SCALE GENOMIC DNA]</scope>
    <source>
        <strain evidence="3">CBS 135680</strain>
    </source>
</reference>
<protein>
    <submittedName>
        <fullName evidence="2">Uncharacterized protein</fullName>
    </submittedName>
</protein>
<dbReference type="RefSeq" id="XP_040638295.1">
    <property type="nucleotide sequence ID" value="XM_040782046.1"/>
</dbReference>
<dbReference type="AlphaFoldDB" id="A0A017SCG9"/>
<dbReference type="EMBL" id="KK088425">
    <property type="protein sequence ID" value="EYE94607.1"/>
    <property type="molecule type" value="Genomic_DNA"/>
</dbReference>
<feature type="region of interest" description="Disordered" evidence="1">
    <location>
        <begin position="38"/>
        <end position="161"/>
    </location>
</feature>
<feature type="compositionally biased region" description="Basic and acidic residues" evidence="1">
    <location>
        <begin position="312"/>
        <end position="332"/>
    </location>
</feature>
<dbReference type="OrthoDB" id="5345625at2759"/>
<gene>
    <name evidence="2" type="ORF">EURHEDRAFT_412946</name>
</gene>
<accession>A0A017SCG9</accession>
<proteinExistence type="predicted"/>
<evidence type="ECO:0000313" key="2">
    <source>
        <dbReference type="EMBL" id="EYE94607.1"/>
    </source>
</evidence>
<evidence type="ECO:0000256" key="1">
    <source>
        <dbReference type="SAM" id="MobiDB-lite"/>
    </source>
</evidence>
<feature type="compositionally biased region" description="Low complexity" evidence="1">
    <location>
        <begin position="207"/>
        <end position="218"/>
    </location>
</feature>
<feature type="compositionally biased region" description="Basic and acidic residues" evidence="1">
    <location>
        <begin position="106"/>
        <end position="118"/>
    </location>
</feature>
<keyword evidence="3" id="KW-1185">Reference proteome</keyword>
<organism evidence="2 3">
    <name type="scientific">Aspergillus ruber (strain CBS 135680)</name>
    <dbReference type="NCBI Taxonomy" id="1388766"/>
    <lineage>
        <taxon>Eukaryota</taxon>
        <taxon>Fungi</taxon>
        <taxon>Dikarya</taxon>
        <taxon>Ascomycota</taxon>
        <taxon>Pezizomycotina</taxon>
        <taxon>Eurotiomycetes</taxon>
        <taxon>Eurotiomycetidae</taxon>
        <taxon>Eurotiales</taxon>
        <taxon>Aspergillaceae</taxon>
        <taxon>Aspergillus</taxon>
        <taxon>Aspergillus subgen. Aspergillus</taxon>
    </lineage>
</organism>
<dbReference type="Proteomes" id="UP000019804">
    <property type="component" value="Unassembled WGS sequence"/>
</dbReference>
<evidence type="ECO:0000313" key="3">
    <source>
        <dbReference type="Proteomes" id="UP000019804"/>
    </source>
</evidence>
<dbReference type="GeneID" id="63697170"/>
<name>A0A017SCG9_ASPRC</name>
<dbReference type="STRING" id="1388766.A0A017SCG9"/>
<feature type="compositionally biased region" description="Polar residues" evidence="1">
    <location>
        <begin position="131"/>
        <end position="151"/>
    </location>
</feature>